<dbReference type="InterPro" id="IPR008274">
    <property type="entry name" value="AldOxase/xan_DH_MoCoBD1"/>
</dbReference>
<dbReference type="InterPro" id="IPR000674">
    <property type="entry name" value="Ald_Oxase/Xan_DH_a/b"/>
</dbReference>
<evidence type="ECO:0000256" key="20">
    <source>
        <dbReference type="PIRSR" id="PIRSR000127-3"/>
    </source>
</evidence>
<dbReference type="FunFam" id="3.30.465.10:FF:000013">
    <property type="entry name" value="Aldehyde oxidase"/>
    <property type="match status" value="1"/>
</dbReference>
<dbReference type="FunFam" id="3.30.365.10:FF:000008">
    <property type="entry name" value="Aldehyde oxidase1"/>
    <property type="match status" value="1"/>
</dbReference>
<evidence type="ECO:0000256" key="15">
    <source>
        <dbReference type="ARBA" id="ARBA00034078"/>
    </source>
</evidence>
<evidence type="ECO:0000256" key="3">
    <source>
        <dbReference type="ARBA" id="ARBA00006849"/>
    </source>
</evidence>
<dbReference type="InterPro" id="IPR005107">
    <property type="entry name" value="CO_DH_flav_C"/>
</dbReference>
<evidence type="ECO:0000256" key="4">
    <source>
        <dbReference type="ARBA" id="ARBA00011738"/>
    </source>
</evidence>
<dbReference type="InterPro" id="IPR016208">
    <property type="entry name" value="Ald_Oxase/xanthine_DH-like"/>
</dbReference>
<comment type="caution">
    <text evidence="22">The sequence shown here is derived from an EMBL/GenBank/DDBJ whole genome shotgun (WGS) entry which is preliminary data.</text>
</comment>
<dbReference type="Gene3D" id="3.30.465.10">
    <property type="match status" value="1"/>
</dbReference>
<dbReference type="PANTHER" id="PTHR11908:SF132">
    <property type="entry name" value="ALDEHYDE OXIDASE 1-RELATED"/>
    <property type="match status" value="1"/>
</dbReference>
<dbReference type="Gene3D" id="3.30.390.50">
    <property type="entry name" value="CO dehydrogenase flavoprotein, C-terminal domain"/>
    <property type="match status" value="1"/>
</dbReference>
<evidence type="ECO:0000256" key="18">
    <source>
        <dbReference type="PIRSR" id="PIRSR000127-1"/>
    </source>
</evidence>
<keyword evidence="9 19" id="KW-0274">FAD</keyword>
<evidence type="ECO:0000256" key="2">
    <source>
        <dbReference type="ARBA" id="ARBA00004275"/>
    </source>
</evidence>
<dbReference type="Pfam" id="PF02738">
    <property type="entry name" value="MoCoBD_1"/>
    <property type="match status" value="1"/>
</dbReference>
<dbReference type="PROSITE" id="PS00197">
    <property type="entry name" value="2FE2S_FER_1"/>
    <property type="match status" value="1"/>
</dbReference>
<evidence type="ECO:0000256" key="6">
    <source>
        <dbReference type="ARBA" id="ARBA00022630"/>
    </source>
</evidence>
<proteinExistence type="inferred from homology"/>
<dbReference type="InterPro" id="IPR036318">
    <property type="entry name" value="FAD-bd_PCMH-like_sf"/>
</dbReference>
<evidence type="ECO:0000259" key="21">
    <source>
        <dbReference type="PROSITE" id="PS51387"/>
    </source>
</evidence>
<comment type="subcellular location">
    <subcellularLocation>
        <location evidence="2">Peroxisome</location>
    </subcellularLocation>
</comment>
<evidence type="ECO:0000256" key="13">
    <source>
        <dbReference type="ARBA" id="ARBA00023027"/>
    </source>
</evidence>
<feature type="binding site" evidence="20">
    <location>
        <position position="60"/>
    </location>
    <ligand>
        <name>[2Fe-2S] cluster</name>
        <dbReference type="ChEBI" id="CHEBI:190135"/>
        <label>1</label>
    </ligand>
</feature>
<dbReference type="SUPFAM" id="SSF56003">
    <property type="entry name" value="Molybdenum cofactor-binding domain"/>
    <property type="match status" value="1"/>
</dbReference>
<keyword evidence="14" id="KW-0576">Peroxisome</keyword>
<feature type="binding site" evidence="20">
    <location>
        <position position="171"/>
    </location>
    <ligand>
        <name>[2Fe-2S] cluster</name>
        <dbReference type="ChEBI" id="CHEBI:190135"/>
        <label>2</label>
    </ligand>
</feature>
<dbReference type="Pfam" id="PF01799">
    <property type="entry name" value="Fer2_2"/>
    <property type="match status" value="1"/>
</dbReference>
<evidence type="ECO:0000256" key="1">
    <source>
        <dbReference type="ARBA" id="ARBA00001974"/>
    </source>
</evidence>
<dbReference type="GO" id="GO:0071949">
    <property type="term" value="F:FAD binding"/>
    <property type="evidence" value="ECO:0007669"/>
    <property type="project" value="InterPro"/>
</dbReference>
<comment type="cofactor">
    <cofactor evidence="1 19">
        <name>FAD</name>
        <dbReference type="ChEBI" id="CHEBI:57692"/>
    </cofactor>
</comment>
<dbReference type="Pfam" id="PF01315">
    <property type="entry name" value="Ald_Xan_dh_C"/>
    <property type="match status" value="1"/>
</dbReference>
<gene>
    <name evidence="22" type="ORF">QE152_g10785</name>
</gene>
<feature type="binding site" evidence="19">
    <location>
        <begin position="348"/>
        <end position="352"/>
    </location>
    <ligand>
        <name>FAD</name>
        <dbReference type="ChEBI" id="CHEBI:57692"/>
    </ligand>
</feature>
<dbReference type="PANTHER" id="PTHR11908">
    <property type="entry name" value="XANTHINE DEHYDROGENASE"/>
    <property type="match status" value="1"/>
</dbReference>
<comment type="cofactor">
    <cofactor evidence="20">
        <name>Mo-molybdopterin</name>
        <dbReference type="ChEBI" id="CHEBI:71302"/>
    </cofactor>
    <text evidence="20">Binds 1 Mo-molybdopterin (Mo-MPT) cofactor per subunit.</text>
</comment>
<dbReference type="SUPFAM" id="SSF55447">
    <property type="entry name" value="CO dehydrogenase flavoprotein C-terminal domain-like"/>
    <property type="match status" value="1"/>
</dbReference>
<accession>A0AAW1LU34</accession>
<keyword evidence="23" id="KW-1185">Reference proteome</keyword>
<name>A0AAW1LU34_POPJA</name>
<dbReference type="Proteomes" id="UP001458880">
    <property type="component" value="Unassembled WGS sequence"/>
</dbReference>
<evidence type="ECO:0000256" key="19">
    <source>
        <dbReference type="PIRSR" id="PIRSR000127-2"/>
    </source>
</evidence>
<feature type="binding site" evidence="20">
    <location>
        <position position="900"/>
    </location>
    <ligand>
        <name>Mo-molybdopterin</name>
        <dbReference type="ChEBI" id="CHEBI:71302"/>
    </ligand>
    <ligandPart>
        <name>Mo</name>
        <dbReference type="ChEBI" id="CHEBI:28685"/>
    </ligandPart>
</feature>
<feature type="binding site" evidence="20">
    <location>
        <position position="173"/>
    </location>
    <ligand>
        <name>[2Fe-2S] cluster</name>
        <dbReference type="ChEBI" id="CHEBI:190135"/>
        <label>2</label>
    </ligand>
</feature>
<protein>
    <recommendedName>
        <fullName evidence="17">Indole-3-acetaldehyde oxidase</fullName>
    </recommendedName>
</protein>
<evidence type="ECO:0000256" key="5">
    <source>
        <dbReference type="ARBA" id="ARBA00022505"/>
    </source>
</evidence>
<evidence type="ECO:0000256" key="9">
    <source>
        <dbReference type="ARBA" id="ARBA00022827"/>
    </source>
</evidence>
<dbReference type="Pfam" id="PF00111">
    <property type="entry name" value="Fer2"/>
    <property type="match status" value="1"/>
</dbReference>
<feature type="binding site" evidence="20">
    <location>
        <position position="139"/>
    </location>
    <ligand>
        <name>[2Fe-2S] cluster</name>
        <dbReference type="ChEBI" id="CHEBI:190135"/>
        <label>2</label>
    </ligand>
</feature>
<dbReference type="EMBL" id="JASPKY010000101">
    <property type="protein sequence ID" value="KAK9737328.1"/>
    <property type="molecule type" value="Genomic_DNA"/>
</dbReference>
<dbReference type="Pfam" id="PF20256">
    <property type="entry name" value="MoCoBD_2"/>
    <property type="match status" value="1"/>
</dbReference>
<dbReference type="SMART" id="SM01008">
    <property type="entry name" value="Ald_Xan_dh_C"/>
    <property type="match status" value="1"/>
</dbReference>
<comment type="cofactor">
    <cofactor evidence="20">
        <name>[2Fe-2S] cluster</name>
        <dbReference type="ChEBI" id="CHEBI:190135"/>
    </cofactor>
    <text evidence="20">Binds 2 [2Fe-2S] clusters.</text>
</comment>
<evidence type="ECO:0000256" key="14">
    <source>
        <dbReference type="ARBA" id="ARBA00023140"/>
    </source>
</evidence>
<dbReference type="Pfam" id="PF03450">
    <property type="entry name" value="CO_deh_flav_C"/>
    <property type="match status" value="1"/>
</dbReference>
<dbReference type="SUPFAM" id="SSF47741">
    <property type="entry name" value="CO dehydrogenase ISP C-domain like"/>
    <property type="match status" value="1"/>
</dbReference>
<dbReference type="SUPFAM" id="SSF54292">
    <property type="entry name" value="2Fe-2S ferredoxin-like"/>
    <property type="match status" value="1"/>
</dbReference>
<evidence type="ECO:0000256" key="10">
    <source>
        <dbReference type="ARBA" id="ARBA00023002"/>
    </source>
</evidence>
<dbReference type="SUPFAM" id="SSF54665">
    <property type="entry name" value="CO dehydrogenase molybdoprotein N-domain-like"/>
    <property type="match status" value="1"/>
</dbReference>
<dbReference type="Gene3D" id="3.30.365.10">
    <property type="entry name" value="Aldehyde oxidase/xanthine dehydrogenase, molybdopterin binding domain"/>
    <property type="match status" value="4"/>
</dbReference>
<evidence type="ECO:0000256" key="11">
    <source>
        <dbReference type="ARBA" id="ARBA00023004"/>
    </source>
</evidence>
<dbReference type="Pfam" id="PF00941">
    <property type="entry name" value="FAD_binding_5"/>
    <property type="match status" value="1"/>
</dbReference>
<dbReference type="FunFam" id="3.10.20.30:FF:000012">
    <property type="entry name" value="Xanthine dehydrogenase/oxidase"/>
    <property type="match status" value="1"/>
</dbReference>
<dbReference type="InterPro" id="IPR036683">
    <property type="entry name" value="CO_DH_flav_C_dom_sf"/>
</dbReference>
<dbReference type="InterPro" id="IPR036010">
    <property type="entry name" value="2Fe-2S_ferredoxin-like_sf"/>
</dbReference>
<dbReference type="InterPro" id="IPR037165">
    <property type="entry name" value="AldOxase/xan_DH_Mopterin-bd_sf"/>
</dbReference>
<feature type="binding site" evidence="20">
    <location>
        <position position="65"/>
    </location>
    <ligand>
        <name>[2Fe-2S] cluster</name>
        <dbReference type="ChEBI" id="CHEBI:190135"/>
        <label>1</label>
    </ligand>
</feature>
<comment type="cofactor">
    <cofactor evidence="15">
        <name>[2Fe-2S] cluster</name>
        <dbReference type="ChEBI" id="CHEBI:190135"/>
    </cofactor>
</comment>
<feature type="domain" description="FAD-binding PCMH-type" evidence="21">
    <location>
        <begin position="232"/>
        <end position="414"/>
    </location>
</feature>
<keyword evidence="11 20" id="KW-0408">Iron</keyword>
<feature type="active site" description="Proton acceptor" evidence="18">
    <location>
        <position position="1225"/>
    </location>
</feature>
<dbReference type="GO" id="GO:0050302">
    <property type="term" value="F:indole-3-acetaldehyde oxidase activity"/>
    <property type="evidence" value="ECO:0007669"/>
    <property type="project" value="UniProtKB-EC"/>
</dbReference>
<comment type="subunit">
    <text evidence="4">Homodimer.</text>
</comment>
<reference evidence="22 23" key="1">
    <citation type="journal article" date="2024" name="BMC Genomics">
        <title>De novo assembly and annotation of Popillia japonica's genome with initial clues to its potential as an invasive pest.</title>
        <authorList>
            <person name="Cucini C."/>
            <person name="Boschi S."/>
            <person name="Funari R."/>
            <person name="Cardaioli E."/>
            <person name="Iannotti N."/>
            <person name="Marturano G."/>
            <person name="Paoli F."/>
            <person name="Bruttini M."/>
            <person name="Carapelli A."/>
            <person name="Frati F."/>
            <person name="Nardi F."/>
        </authorList>
    </citation>
    <scope>NUCLEOTIDE SEQUENCE [LARGE SCALE GENOMIC DNA]</scope>
    <source>
        <strain evidence="22">DMR45628</strain>
    </source>
</reference>
<dbReference type="InterPro" id="IPR046867">
    <property type="entry name" value="AldOxase/xan_DH_MoCoBD2"/>
</dbReference>
<dbReference type="GO" id="GO:0005777">
    <property type="term" value="C:peroxisome"/>
    <property type="evidence" value="ECO:0007669"/>
    <property type="project" value="UniProtKB-SubCell"/>
</dbReference>
<keyword evidence="6" id="KW-0285">Flavoprotein</keyword>
<keyword evidence="8 20" id="KW-0479">Metal-binding</keyword>
<dbReference type="SUPFAM" id="SSF56176">
    <property type="entry name" value="FAD-binding/transporter-associated domain-like"/>
    <property type="match status" value="1"/>
</dbReference>
<feature type="binding site" evidence="20">
    <location>
        <position position="90"/>
    </location>
    <ligand>
        <name>[2Fe-2S] cluster</name>
        <dbReference type="ChEBI" id="CHEBI:190135"/>
        <label>1</label>
    </ligand>
</feature>
<dbReference type="InterPro" id="IPR016169">
    <property type="entry name" value="FAD-bd_PCMH_sub2"/>
</dbReference>
<dbReference type="FunFam" id="3.30.390.50:FF:000003">
    <property type="entry name" value="Aldehyde oxidase1"/>
    <property type="match status" value="1"/>
</dbReference>
<dbReference type="FunFam" id="3.30.365.10:FF:000001">
    <property type="entry name" value="Xanthine dehydrogenase oxidase"/>
    <property type="match status" value="1"/>
</dbReference>
<feature type="binding site" evidence="19">
    <location>
        <position position="422"/>
    </location>
    <ligand>
        <name>FAD</name>
        <dbReference type="ChEBI" id="CHEBI:57692"/>
    </ligand>
</feature>
<evidence type="ECO:0000313" key="23">
    <source>
        <dbReference type="Proteomes" id="UP001458880"/>
    </source>
</evidence>
<keyword evidence="13" id="KW-0520">NAD</keyword>
<dbReference type="InterPro" id="IPR002346">
    <property type="entry name" value="Mopterin_DH_FAD-bd"/>
</dbReference>
<dbReference type="InterPro" id="IPR036884">
    <property type="entry name" value="2Fe-2S-bd_dom_sf"/>
</dbReference>
<dbReference type="Gene3D" id="3.90.1170.50">
    <property type="entry name" value="Aldehyde oxidase/xanthine dehydrogenase, a/b hammerhead"/>
    <property type="match status" value="1"/>
</dbReference>
<comment type="similarity">
    <text evidence="3">Belongs to the xanthine dehydrogenase family.</text>
</comment>
<dbReference type="InterPro" id="IPR012675">
    <property type="entry name" value="Beta-grasp_dom_sf"/>
</dbReference>
<comment type="catalytic activity">
    <reaction evidence="16">
        <text>indole-3-acetaldehyde + O2 + H2O = (indol-3-yl)acetate + H2O2 + H(+)</text>
        <dbReference type="Rhea" id="RHEA:16277"/>
        <dbReference type="ChEBI" id="CHEBI:15377"/>
        <dbReference type="ChEBI" id="CHEBI:15378"/>
        <dbReference type="ChEBI" id="CHEBI:15379"/>
        <dbReference type="ChEBI" id="CHEBI:16240"/>
        <dbReference type="ChEBI" id="CHEBI:18086"/>
        <dbReference type="ChEBI" id="CHEBI:30854"/>
        <dbReference type="EC" id="1.2.3.7"/>
    </reaction>
</comment>
<keyword evidence="5 20" id="KW-0500">Molybdenum</keyword>
<dbReference type="PIRSF" id="PIRSF000127">
    <property type="entry name" value="Xanthine_DH"/>
    <property type="match status" value="1"/>
</dbReference>
<keyword evidence="7 20" id="KW-0001">2Fe-2S</keyword>
<organism evidence="22 23">
    <name type="scientific">Popillia japonica</name>
    <name type="common">Japanese beetle</name>
    <dbReference type="NCBI Taxonomy" id="7064"/>
    <lineage>
        <taxon>Eukaryota</taxon>
        <taxon>Metazoa</taxon>
        <taxon>Ecdysozoa</taxon>
        <taxon>Arthropoda</taxon>
        <taxon>Hexapoda</taxon>
        <taxon>Insecta</taxon>
        <taxon>Pterygota</taxon>
        <taxon>Neoptera</taxon>
        <taxon>Endopterygota</taxon>
        <taxon>Coleoptera</taxon>
        <taxon>Polyphaga</taxon>
        <taxon>Scarabaeiformia</taxon>
        <taxon>Scarabaeidae</taxon>
        <taxon>Rutelinae</taxon>
        <taxon>Popillia</taxon>
    </lineage>
</organism>
<keyword evidence="10" id="KW-0560">Oxidoreductase</keyword>
<evidence type="ECO:0000256" key="17">
    <source>
        <dbReference type="ARBA" id="ARBA00072265"/>
    </source>
</evidence>
<dbReference type="GO" id="GO:0005506">
    <property type="term" value="F:iron ion binding"/>
    <property type="evidence" value="ECO:0007669"/>
    <property type="project" value="InterPro"/>
</dbReference>
<dbReference type="GO" id="GO:0051537">
    <property type="term" value="F:2 iron, 2 sulfur cluster binding"/>
    <property type="evidence" value="ECO:0007669"/>
    <property type="project" value="UniProtKB-KW"/>
</dbReference>
<keyword evidence="12 20" id="KW-0411">Iron-sulfur</keyword>
<dbReference type="InterPro" id="IPR016166">
    <property type="entry name" value="FAD-bd_PCMH"/>
</dbReference>
<feature type="binding site" evidence="20">
    <location>
        <position position="68"/>
    </location>
    <ligand>
        <name>[2Fe-2S] cluster</name>
        <dbReference type="ChEBI" id="CHEBI:190135"/>
        <label>1</label>
    </ligand>
</feature>
<dbReference type="CDD" id="cd00207">
    <property type="entry name" value="fer2"/>
    <property type="match status" value="1"/>
</dbReference>
<feature type="binding site" evidence="20">
    <location>
        <position position="136"/>
    </location>
    <ligand>
        <name>[2Fe-2S] cluster</name>
        <dbReference type="ChEBI" id="CHEBI:190135"/>
        <label>2</label>
    </ligand>
</feature>
<evidence type="ECO:0000256" key="7">
    <source>
        <dbReference type="ARBA" id="ARBA00022714"/>
    </source>
</evidence>
<dbReference type="SMART" id="SM01092">
    <property type="entry name" value="CO_deh_flav_C"/>
    <property type="match status" value="1"/>
</dbReference>
<dbReference type="Gene3D" id="1.10.150.120">
    <property type="entry name" value="[2Fe-2S]-binding domain"/>
    <property type="match status" value="1"/>
</dbReference>
<sequence>MDALYQYFFSSSLIDSREEIRFYIHDKEHRLKIGETFSPRTTLNHYLRHDLNLTGTKLMCREGGCGVCTVTATKQHPVTKKMITFTVNSCLVSLFSCHDWKITTVEGISSKNPDKPDVPIYHKSQNALVQFSGTQCGFCSSAMVMSMYTLLKENENVTMSTIENSFGGNICRCTGYRPIMAAFKSLASDADKDLIGDYPDIEDVLPCKGTQEECKNDCHNGCYKLEEVPFCLDYGEGKWYKVYKIAEIIQLFKMYPKLSYMLVSGNTAKGVYPNPPEKDLYIDVTSVVELVTDKLDGDKLELGATMALTEVMALFYKIGNSNKSFSYLTRMADHIDLIATVPVRNVGSLAGNLSIKHDHHEFPSDIFLIMETVGATITIVDSNLTETTMSVADYINADMNQKIMKKITLKAMDSKYIYKSYKIMPRAQNAHAMVNAGFLLQFENDNKIASARIVYGCINPTFIHAINTENYLKGKNIFDNSILQEAMKTLDNELNPDHVLPDPSPEFRKKLSISLFFKYILFIAKPNVINPRNKSGAETLKRPLSKGTQDYQTHTSLYPLTQPIPKIEAYAQVSGRAEYIMDMPDRPGQLYGVLVLAKAKPYSSIASIDKAEALKLPGVVAFFDKSDIPGKNSFSSFLPVTEELFCSGTVKYYNQSVGIVVADSQDTAEKAAELIKITYTPSGTQPLFTVKDVLKKNDQSRLTMGDVVDPKRKGNDVKHVIKGSYSSGMQYHYHMETHCCSVVPIEDGLDVFPATQWMDLIQTAIGENLNMDVNKINVKVRRLGGAYGAKISRNGLVTCAAALASYKLQKPVKVWIPFPTNMDIAGKRCPLIADYEMGMDDKGIVQYVIITLYSDYGYAGGNENMLMGIVELIKNGYLTDTFKITPFSVKTDMHTNTWCRAPGTTEGLGLIETMFEHASYVLNIDPLKLRMDNMDATRYPKLINFCNEMIKWADVDGRRKEIDAFNKENRWRKKGIAVVPMAYPYMPFGNYYVMVSIYHMDGSVSICHGGIEMGQGINTKVAQVCAHEFGIPLDKISIKPSNTLVSPNTETTGGSVTSESVCFALIKAAEILNKRMLPIKERLVDPTWLDVVQECHRNSINLNASYKFDPNEVSQYTIYAVLTSEVEVDILTGQYILNRVDLLEDTGDSMSPLVDIGQVEGAFVMGQGLWTTEEVIIGEEGQILTNRTWTYKPPGAKDIPVDFRVQFPKNNPNPVGVLNSKATAEPPLCTTCCIPFAIRHAVASARGETGNNVEKWYPMDGPSTVENTFLNCLHDYKQYTL</sequence>
<evidence type="ECO:0000313" key="22">
    <source>
        <dbReference type="EMBL" id="KAK9737328.1"/>
    </source>
</evidence>
<dbReference type="PROSITE" id="PS51387">
    <property type="entry name" value="FAD_PCMH"/>
    <property type="match status" value="1"/>
</dbReference>
<dbReference type="InterPro" id="IPR006058">
    <property type="entry name" value="2Fe2S_fd_BS"/>
</dbReference>
<feature type="binding site" evidence="20">
    <location>
        <position position="1054"/>
    </location>
    <ligand>
        <name>Mo-molybdopterin</name>
        <dbReference type="ChEBI" id="CHEBI:71302"/>
    </ligand>
    <ligandPart>
        <name>Mo</name>
        <dbReference type="ChEBI" id="CHEBI:28685"/>
    </ligandPart>
</feature>
<evidence type="ECO:0000256" key="8">
    <source>
        <dbReference type="ARBA" id="ARBA00022723"/>
    </source>
</evidence>
<dbReference type="Gene3D" id="3.10.20.30">
    <property type="match status" value="1"/>
</dbReference>
<dbReference type="InterPro" id="IPR001041">
    <property type="entry name" value="2Fe-2S_ferredoxin-type"/>
</dbReference>
<feature type="binding site" evidence="20">
    <location>
        <position position="756"/>
    </location>
    <ligand>
        <name>Mo-molybdopterin</name>
        <dbReference type="ChEBI" id="CHEBI:71302"/>
    </ligand>
    <ligandPart>
        <name>Mo</name>
        <dbReference type="ChEBI" id="CHEBI:28685"/>
    </ligandPart>
</feature>
<dbReference type="InterPro" id="IPR036856">
    <property type="entry name" value="Ald_Oxase/Xan_DH_a/b_sf"/>
</dbReference>
<evidence type="ECO:0000256" key="16">
    <source>
        <dbReference type="ARBA" id="ARBA00052415"/>
    </source>
</evidence>
<dbReference type="InterPro" id="IPR002888">
    <property type="entry name" value="2Fe-2S-bd"/>
</dbReference>
<evidence type="ECO:0000256" key="12">
    <source>
        <dbReference type="ARBA" id="ARBA00023014"/>
    </source>
</evidence>